<dbReference type="Proteomes" id="UP000011864">
    <property type="component" value="Chromosome"/>
</dbReference>
<accession>K7A3I2</accession>
<protein>
    <submittedName>
        <fullName evidence="2">Uncharacterized protein</fullName>
    </submittedName>
</protein>
<dbReference type="HOGENOM" id="CLU_3219735_0_0_6"/>
<reference evidence="2 3" key="1">
    <citation type="journal article" date="2013" name="Genome Announc.">
        <title>Complete Genome Sequence of Glaciecola psychrophila Strain 170T.</title>
        <authorList>
            <person name="Yin J."/>
            <person name="Chen J."/>
            <person name="Liu G."/>
            <person name="Yu Y."/>
            <person name="Song L."/>
            <person name="Wang X."/>
            <person name="Qu X."/>
        </authorList>
    </citation>
    <scope>NUCLEOTIDE SEQUENCE [LARGE SCALE GENOMIC DNA]</scope>
    <source>
        <strain evidence="2 3">170</strain>
    </source>
</reference>
<organism evidence="2 3">
    <name type="scientific">Paraglaciecola psychrophila 170</name>
    <dbReference type="NCBI Taxonomy" id="1129794"/>
    <lineage>
        <taxon>Bacteria</taxon>
        <taxon>Pseudomonadati</taxon>
        <taxon>Pseudomonadota</taxon>
        <taxon>Gammaproteobacteria</taxon>
        <taxon>Alteromonadales</taxon>
        <taxon>Alteromonadaceae</taxon>
        <taxon>Paraglaciecola</taxon>
    </lineage>
</organism>
<dbReference type="PATRIC" id="fig|1129794.4.peg.1069"/>
<dbReference type="KEGG" id="gps:C427_1082"/>
<feature type="region of interest" description="Disordered" evidence="1">
    <location>
        <begin position="1"/>
        <end position="44"/>
    </location>
</feature>
<dbReference type="AlphaFoldDB" id="K7A3I2"/>
<evidence type="ECO:0000256" key="1">
    <source>
        <dbReference type="SAM" id="MobiDB-lite"/>
    </source>
</evidence>
<evidence type="ECO:0000313" key="2">
    <source>
        <dbReference type="EMBL" id="AGH43191.1"/>
    </source>
</evidence>
<proteinExistence type="predicted"/>
<feature type="compositionally biased region" description="Basic and acidic residues" evidence="1">
    <location>
        <begin position="25"/>
        <end position="44"/>
    </location>
</feature>
<dbReference type="RefSeq" id="WP_007636765.1">
    <property type="nucleotide sequence ID" value="NC_020514.1"/>
</dbReference>
<dbReference type="EMBL" id="CP003837">
    <property type="protein sequence ID" value="AGH43191.1"/>
    <property type="molecule type" value="Genomic_DNA"/>
</dbReference>
<evidence type="ECO:0000313" key="3">
    <source>
        <dbReference type="Proteomes" id="UP000011864"/>
    </source>
</evidence>
<keyword evidence="3" id="KW-1185">Reference proteome</keyword>
<gene>
    <name evidence="2" type="ORF">C427_1082</name>
</gene>
<name>K7A3I2_9ALTE</name>
<sequence>MPSSDTKRLKHSVNLDSEDGEDGEDHAGRAENLKDSRDALIRFY</sequence>